<dbReference type="Proteomes" id="UP001396334">
    <property type="component" value="Unassembled WGS sequence"/>
</dbReference>
<evidence type="ECO:0000313" key="2">
    <source>
        <dbReference type="EMBL" id="KAK8989771.1"/>
    </source>
</evidence>
<evidence type="ECO:0000313" key="3">
    <source>
        <dbReference type="Proteomes" id="UP001396334"/>
    </source>
</evidence>
<evidence type="ECO:0000256" key="1">
    <source>
        <dbReference type="SAM" id="MobiDB-lite"/>
    </source>
</evidence>
<dbReference type="PANTHER" id="PTHR33983">
    <property type="entry name" value="OS07G0185900 PROTEIN"/>
    <property type="match status" value="1"/>
</dbReference>
<dbReference type="EMBL" id="JBBPBN010000056">
    <property type="protein sequence ID" value="KAK8989771.1"/>
    <property type="molecule type" value="Genomic_DNA"/>
</dbReference>
<feature type="region of interest" description="Disordered" evidence="1">
    <location>
        <begin position="28"/>
        <end position="72"/>
    </location>
</feature>
<protein>
    <submittedName>
        <fullName evidence="2">Uncharacterized protein</fullName>
    </submittedName>
</protein>
<keyword evidence="3" id="KW-1185">Reference proteome</keyword>
<proteinExistence type="predicted"/>
<accession>A0ABR2PMX2</accession>
<gene>
    <name evidence="2" type="ORF">V6N11_064187</name>
</gene>
<sequence>MGKYTVLLDAWIRIAARFHSHCPQTGRLYYHPPPNSDGDHHLDHGSVDAAASLNHKGRDDQDPVTNPTATFGAKPSMQLDSIHFILYSVS</sequence>
<comment type="caution">
    <text evidence="2">The sequence shown here is derived from an EMBL/GenBank/DDBJ whole genome shotgun (WGS) entry which is preliminary data.</text>
</comment>
<name>A0ABR2PMX2_9ROSI</name>
<reference evidence="2 3" key="1">
    <citation type="journal article" date="2024" name="G3 (Bethesda)">
        <title>Genome assembly of Hibiscus sabdariffa L. provides insights into metabolisms of medicinal natural products.</title>
        <authorList>
            <person name="Kim T."/>
        </authorList>
    </citation>
    <scope>NUCLEOTIDE SEQUENCE [LARGE SCALE GENOMIC DNA]</scope>
    <source>
        <strain evidence="2">TK-2024</strain>
        <tissue evidence="2">Old leaves</tissue>
    </source>
</reference>
<organism evidence="2 3">
    <name type="scientific">Hibiscus sabdariffa</name>
    <name type="common">roselle</name>
    <dbReference type="NCBI Taxonomy" id="183260"/>
    <lineage>
        <taxon>Eukaryota</taxon>
        <taxon>Viridiplantae</taxon>
        <taxon>Streptophyta</taxon>
        <taxon>Embryophyta</taxon>
        <taxon>Tracheophyta</taxon>
        <taxon>Spermatophyta</taxon>
        <taxon>Magnoliopsida</taxon>
        <taxon>eudicotyledons</taxon>
        <taxon>Gunneridae</taxon>
        <taxon>Pentapetalae</taxon>
        <taxon>rosids</taxon>
        <taxon>malvids</taxon>
        <taxon>Malvales</taxon>
        <taxon>Malvaceae</taxon>
        <taxon>Malvoideae</taxon>
        <taxon>Hibiscus</taxon>
    </lineage>
</organism>
<feature type="compositionally biased region" description="Basic and acidic residues" evidence="1">
    <location>
        <begin position="37"/>
        <end position="46"/>
    </location>
</feature>
<dbReference type="PANTHER" id="PTHR33983:SF1">
    <property type="entry name" value="OS07G0185900 PROTEIN"/>
    <property type="match status" value="1"/>
</dbReference>